<evidence type="ECO:0000256" key="2">
    <source>
        <dbReference type="ARBA" id="ARBA00023002"/>
    </source>
</evidence>
<dbReference type="Gene3D" id="3.50.50.60">
    <property type="entry name" value="FAD/NAD(P)-binding domain"/>
    <property type="match status" value="2"/>
</dbReference>
<dbReference type="PANTHER" id="PTHR13789:SF309">
    <property type="entry name" value="PUTATIVE (AFU_ORTHOLOGUE AFUA_6G14510)-RELATED"/>
    <property type="match status" value="1"/>
</dbReference>
<dbReference type="AlphaFoldDB" id="A0A0D2IGB8"/>
<dbReference type="InterPro" id="IPR050493">
    <property type="entry name" value="FAD-dep_Monooxygenase_BioMet"/>
</dbReference>
<sequence>MVSLRAYALPNVTLKVNSKVVDVDMDTPSVTLSDGSTLVSDLIVGADGVKSTCRRLLYQRLGLSDKARPTGDAAFRVMIPLEFVKTPVATRWLSAILIPSAPWNRGATCIIQCMSSRPPHLPAFTDFRTQATIRCAGSAQAVEDAAVLNLALNNVSATRSISTMLKAYKLSRKKRAESTSNNASTTRLVLHYPDGPEQRNRDEKFRAVARGGENPDVL</sequence>
<keyword evidence="3" id="KW-0503">Monooxygenase</keyword>
<dbReference type="Proteomes" id="UP000053617">
    <property type="component" value="Unassembled WGS sequence"/>
</dbReference>
<dbReference type="GO" id="GO:0004497">
    <property type="term" value="F:monooxygenase activity"/>
    <property type="evidence" value="ECO:0007669"/>
    <property type="project" value="UniProtKB-KW"/>
</dbReference>
<gene>
    <name evidence="4" type="ORF">Z518_05700</name>
</gene>
<dbReference type="RefSeq" id="XP_013271965.1">
    <property type="nucleotide sequence ID" value="XM_013416511.1"/>
</dbReference>
<dbReference type="SUPFAM" id="SSF51905">
    <property type="entry name" value="FAD/NAD(P)-binding domain"/>
    <property type="match status" value="1"/>
</dbReference>
<name>A0A0D2IGB8_9EURO</name>
<keyword evidence="2" id="KW-0560">Oxidoreductase</keyword>
<reference evidence="4 5" key="1">
    <citation type="submission" date="2015-01" db="EMBL/GenBank/DDBJ databases">
        <title>The Genome Sequence of Rhinocladiella mackenzie CBS 650.93.</title>
        <authorList>
            <consortium name="The Broad Institute Genomics Platform"/>
            <person name="Cuomo C."/>
            <person name="de Hoog S."/>
            <person name="Gorbushina A."/>
            <person name="Stielow B."/>
            <person name="Teixiera M."/>
            <person name="Abouelleil A."/>
            <person name="Chapman S.B."/>
            <person name="Priest M."/>
            <person name="Young S.K."/>
            <person name="Wortman J."/>
            <person name="Nusbaum C."/>
            <person name="Birren B."/>
        </authorList>
    </citation>
    <scope>NUCLEOTIDE SEQUENCE [LARGE SCALE GENOMIC DNA]</scope>
    <source>
        <strain evidence="4 5">CBS 650.93</strain>
    </source>
</reference>
<dbReference type="EMBL" id="KN847478">
    <property type="protein sequence ID" value="KIX04829.1"/>
    <property type="molecule type" value="Genomic_DNA"/>
</dbReference>
<evidence type="ECO:0000313" key="5">
    <source>
        <dbReference type="Proteomes" id="UP000053617"/>
    </source>
</evidence>
<comment type="similarity">
    <text evidence="1">Belongs to the paxM FAD-dependent monooxygenase family.</text>
</comment>
<evidence type="ECO:0000313" key="4">
    <source>
        <dbReference type="EMBL" id="KIX04829.1"/>
    </source>
</evidence>
<dbReference type="InterPro" id="IPR036188">
    <property type="entry name" value="FAD/NAD-bd_sf"/>
</dbReference>
<accession>A0A0D2IGB8</accession>
<protein>
    <submittedName>
        <fullName evidence="4">Rhinocladiella mackenziei CBS 650.93 unplaced genomic scaffold supercont1.4, whole genome shotgun sequence</fullName>
    </submittedName>
</protein>
<dbReference type="HOGENOM" id="CLU_1267518_0_0_1"/>
<evidence type="ECO:0000256" key="3">
    <source>
        <dbReference type="ARBA" id="ARBA00023033"/>
    </source>
</evidence>
<dbReference type="VEuPathDB" id="FungiDB:Z518_05700"/>
<proteinExistence type="inferred from homology"/>
<dbReference type="PANTHER" id="PTHR13789">
    <property type="entry name" value="MONOOXYGENASE"/>
    <property type="match status" value="1"/>
</dbReference>
<keyword evidence="5" id="KW-1185">Reference proteome</keyword>
<dbReference type="GeneID" id="25293771"/>
<organism evidence="4 5">
    <name type="scientific">Rhinocladiella mackenziei CBS 650.93</name>
    <dbReference type="NCBI Taxonomy" id="1442369"/>
    <lineage>
        <taxon>Eukaryota</taxon>
        <taxon>Fungi</taxon>
        <taxon>Dikarya</taxon>
        <taxon>Ascomycota</taxon>
        <taxon>Pezizomycotina</taxon>
        <taxon>Eurotiomycetes</taxon>
        <taxon>Chaetothyriomycetidae</taxon>
        <taxon>Chaetothyriales</taxon>
        <taxon>Herpotrichiellaceae</taxon>
        <taxon>Rhinocladiella</taxon>
    </lineage>
</organism>
<dbReference type="STRING" id="1442369.A0A0D2IGB8"/>
<evidence type="ECO:0000256" key="1">
    <source>
        <dbReference type="ARBA" id="ARBA00007992"/>
    </source>
</evidence>
<dbReference type="OrthoDB" id="9993796at2759"/>